<organism evidence="1 2">
    <name type="scientific">Wuchereria bancrofti</name>
    <dbReference type="NCBI Taxonomy" id="6293"/>
    <lineage>
        <taxon>Eukaryota</taxon>
        <taxon>Metazoa</taxon>
        <taxon>Ecdysozoa</taxon>
        <taxon>Nematoda</taxon>
        <taxon>Chromadorea</taxon>
        <taxon>Rhabditida</taxon>
        <taxon>Spirurina</taxon>
        <taxon>Spiruromorpha</taxon>
        <taxon>Filarioidea</taxon>
        <taxon>Onchocercidae</taxon>
        <taxon>Wuchereria</taxon>
    </lineage>
</organism>
<dbReference type="EMBL" id="ADBV01005373">
    <property type="protein sequence ID" value="EJW79535.1"/>
    <property type="molecule type" value="Genomic_DNA"/>
</dbReference>
<name>J9AY95_WUCBA</name>
<dbReference type="AlphaFoldDB" id="J9AY95"/>
<proteinExistence type="predicted"/>
<evidence type="ECO:0000313" key="2">
    <source>
        <dbReference type="Proteomes" id="UP000004810"/>
    </source>
</evidence>
<protein>
    <submittedName>
        <fullName evidence="1">Uncharacterized protein</fullName>
    </submittedName>
</protein>
<accession>J9AY95</accession>
<reference evidence="2" key="1">
    <citation type="submission" date="2012-08" db="EMBL/GenBank/DDBJ databases">
        <title>The Genome Sequence of Wuchereria bancrofti.</title>
        <authorList>
            <person name="Nutman T.B."/>
            <person name="Fink D.L."/>
            <person name="Russ C."/>
            <person name="Young S."/>
            <person name="Zeng Q."/>
            <person name="Koehrsen M."/>
            <person name="Alvarado L."/>
            <person name="Berlin A."/>
            <person name="Chapman S.B."/>
            <person name="Chen Z."/>
            <person name="Freedman E."/>
            <person name="Gellesch M."/>
            <person name="Goldberg J."/>
            <person name="Griggs A."/>
            <person name="Gujja S."/>
            <person name="Heilman E.R."/>
            <person name="Heiman D."/>
            <person name="Hepburn T."/>
            <person name="Howarth C."/>
            <person name="Jen D."/>
            <person name="Larson L."/>
            <person name="Lewis B."/>
            <person name="Mehta T."/>
            <person name="Park D."/>
            <person name="Pearson M."/>
            <person name="Roberts A."/>
            <person name="Saif S."/>
            <person name="Shea T."/>
            <person name="Shenoy N."/>
            <person name="Sisk P."/>
            <person name="Stolte C."/>
            <person name="Sykes S."/>
            <person name="Walk T."/>
            <person name="White J."/>
            <person name="Yandava C."/>
            <person name="Haas B."/>
            <person name="Henn M.R."/>
            <person name="Nusbaum C."/>
            <person name="Birren B."/>
        </authorList>
    </citation>
    <scope>NUCLEOTIDE SEQUENCE [LARGE SCALE GENOMIC DNA]</scope>
    <source>
        <strain evidence="2">NA</strain>
    </source>
</reference>
<evidence type="ECO:0000313" key="1">
    <source>
        <dbReference type="EMBL" id="EJW79535.1"/>
    </source>
</evidence>
<comment type="caution">
    <text evidence="1">The sequence shown here is derived from an EMBL/GenBank/DDBJ whole genome shotgun (WGS) entry which is preliminary data.</text>
</comment>
<gene>
    <name evidence="1" type="ORF">WUBG_09557</name>
</gene>
<dbReference type="Proteomes" id="UP000004810">
    <property type="component" value="Unassembled WGS sequence"/>
</dbReference>
<sequence>MQEAADIYREAIASSQERSVSRVGNFQYRISYAGKTETYHVDAMRNLILDQLPPTVRFFTEQTKSEKLKTVLHQLKKKRTRKH</sequence>